<evidence type="ECO:0000313" key="10">
    <source>
        <dbReference type="EMBL" id="KAK4761239.1"/>
    </source>
</evidence>
<reference evidence="10 11" key="1">
    <citation type="journal article" date="2023" name="Hortic Res">
        <title>Pangenome of water caltrop reveals structural variations and asymmetric subgenome divergence after allopolyploidization.</title>
        <authorList>
            <person name="Zhang X."/>
            <person name="Chen Y."/>
            <person name="Wang L."/>
            <person name="Yuan Y."/>
            <person name="Fang M."/>
            <person name="Shi L."/>
            <person name="Lu R."/>
            <person name="Comes H.P."/>
            <person name="Ma Y."/>
            <person name="Chen Y."/>
            <person name="Huang G."/>
            <person name="Zhou Y."/>
            <person name="Zheng Z."/>
            <person name="Qiu Y."/>
        </authorList>
    </citation>
    <scope>NUCLEOTIDE SEQUENCE [LARGE SCALE GENOMIC DNA]</scope>
    <source>
        <tissue evidence="10">Roots</tissue>
    </source>
</reference>
<keyword evidence="3 8" id="KW-0808">Transferase</keyword>
<evidence type="ECO:0000256" key="3">
    <source>
        <dbReference type="ARBA" id="ARBA00022679"/>
    </source>
</evidence>
<dbReference type="EC" id="2.3.1.225" evidence="8"/>
<name>A0AAN7Q8L4_9MYRT</name>
<organism evidence="10 11">
    <name type="scientific">Trapa incisa</name>
    <dbReference type="NCBI Taxonomy" id="236973"/>
    <lineage>
        <taxon>Eukaryota</taxon>
        <taxon>Viridiplantae</taxon>
        <taxon>Streptophyta</taxon>
        <taxon>Embryophyta</taxon>
        <taxon>Tracheophyta</taxon>
        <taxon>Spermatophyta</taxon>
        <taxon>Magnoliopsida</taxon>
        <taxon>eudicotyledons</taxon>
        <taxon>Gunneridae</taxon>
        <taxon>Pentapetalae</taxon>
        <taxon>rosids</taxon>
        <taxon>malvids</taxon>
        <taxon>Myrtales</taxon>
        <taxon>Lythraceae</taxon>
        <taxon>Trapa</taxon>
    </lineage>
</organism>
<keyword evidence="4 8" id="KW-0812">Transmembrane</keyword>
<dbReference type="AlphaFoldDB" id="A0AAN7Q8L4"/>
<protein>
    <recommendedName>
        <fullName evidence="8">S-acyltransferase</fullName>
        <ecNumber evidence="8">2.3.1.225</ecNumber>
    </recommendedName>
    <alternativeName>
        <fullName evidence="8">Palmitoyltransferase</fullName>
    </alternativeName>
</protein>
<gene>
    <name evidence="10" type="ORF">SAY87_006132</name>
</gene>
<evidence type="ECO:0000256" key="7">
    <source>
        <dbReference type="ARBA" id="ARBA00023315"/>
    </source>
</evidence>
<evidence type="ECO:0000256" key="4">
    <source>
        <dbReference type="ARBA" id="ARBA00022692"/>
    </source>
</evidence>
<comment type="catalytic activity">
    <reaction evidence="8">
        <text>L-cysteinyl-[protein] + hexadecanoyl-CoA = S-hexadecanoyl-L-cysteinyl-[protein] + CoA</text>
        <dbReference type="Rhea" id="RHEA:36683"/>
        <dbReference type="Rhea" id="RHEA-COMP:10131"/>
        <dbReference type="Rhea" id="RHEA-COMP:11032"/>
        <dbReference type="ChEBI" id="CHEBI:29950"/>
        <dbReference type="ChEBI" id="CHEBI:57287"/>
        <dbReference type="ChEBI" id="CHEBI:57379"/>
        <dbReference type="ChEBI" id="CHEBI:74151"/>
        <dbReference type="EC" id="2.3.1.225"/>
    </reaction>
</comment>
<evidence type="ECO:0000256" key="5">
    <source>
        <dbReference type="ARBA" id="ARBA00022989"/>
    </source>
</evidence>
<evidence type="ECO:0000256" key="8">
    <source>
        <dbReference type="RuleBase" id="RU079119"/>
    </source>
</evidence>
<keyword evidence="6 8" id="KW-0472">Membrane</keyword>
<comment type="similarity">
    <text evidence="2 8">Belongs to the DHHC palmitoyltransferase family.</text>
</comment>
<evidence type="ECO:0000313" key="11">
    <source>
        <dbReference type="Proteomes" id="UP001345219"/>
    </source>
</evidence>
<keyword evidence="7 8" id="KW-0012">Acyltransferase</keyword>
<comment type="subcellular location">
    <subcellularLocation>
        <location evidence="1">Endomembrane system</location>
        <topology evidence="1">Multi-pass membrane protein</topology>
    </subcellularLocation>
</comment>
<feature type="transmembrane region" description="Helical" evidence="8">
    <location>
        <begin position="7"/>
        <end position="31"/>
    </location>
</feature>
<feature type="transmembrane region" description="Helical" evidence="8">
    <location>
        <begin position="140"/>
        <end position="163"/>
    </location>
</feature>
<evidence type="ECO:0000256" key="1">
    <source>
        <dbReference type="ARBA" id="ARBA00004127"/>
    </source>
</evidence>
<dbReference type="GO" id="GO:0019706">
    <property type="term" value="F:protein-cysteine S-palmitoyltransferase activity"/>
    <property type="evidence" value="ECO:0007669"/>
    <property type="project" value="UniProtKB-EC"/>
</dbReference>
<dbReference type="EMBL" id="JAXIOK010000010">
    <property type="protein sequence ID" value="KAK4761239.1"/>
    <property type="molecule type" value="Genomic_DNA"/>
</dbReference>
<dbReference type="GO" id="GO:0012505">
    <property type="term" value="C:endomembrane system"/>
    <property type="evidence" value="ECO:0007669"/>
    <property type="project" value="UniProtKB-SubCell"/>
</dbReference>
<keyword evidence="5 8" id="KW-1133">Transmembrane helix</keyword>
<feature type="transmembrane region" description="Helical" evidence="8">
    <location>
        <begin position="43"/>
        <end position="64"/>
    </location>
</feature>
<comment type="domain">
    <text evidence="8">The DHHC domain is required for palmitoyltransferase activity.</text>
</comment>
<keyword evidence="11" id="KW-1185">Reference proteome</keyword>
<accession>A0AAN7Q8L4</accession>
<proteinExistence type="inferred from homology"/>
<evidence type="ECO:0000256" key="6">
    <source>
        <dbReference type="ARBA" id="ARBA00023136"/>
    </source>
</evidence>
<dbReference type="PROSITE" id="PS50216">
    <property type="entry name" value="DHHC"/>
    <property type="match status" value="1"/>
</dbReference>
<evidence type="ECO:0000259" key="9">
    <source>
        <dbReference type="Pfam" id="PF01529"/>
    </source>
</evidence>
<sequence length="276" mass="31637">MKWVRLLSVPIFSVLLMIGFMYYVTVFFFIADWVGLQSSAGSINVIAFTLLICYFLFSFFACVLTDPGHVPSSYVPDVEGGEVSDQESRRPAVQQRKCETCLNYKPPRCHHCRVCRRCVLKMDHHCIWTNNCIGYWNYKAFFMLVLSATLGSIYSTVIIITSAVQRDWESPGWASNKIYYVVCGIYMSCLSLVLGTLLGRHIFLLFHNMTTIESYEATRGAWLARKSGLTYRHPYDLGFYKNITLVLGPNILKWFWPTAVGHLKYGTSFRMIPNTS</sequence>
<dbReference type="InterPro" id="IPR039859">
    <property type="entry name" value="PFA4/ZDH16/20/ERF2-like"/>
</dbReference>
<dbReference type="InterPro" id="IPR001594">
    <property type="entry name" value="Palmitoyltrfase_DHHC"/>
</dbReference>
<dbReference type="Proteomes" id="UP001345219">
    <property type="component" value="Chromosome 5"/>
</dbReference>
<evidence type="ECO:0000256" key="2">
    <source>
        <dbReference type="ARBA" id="ARBA00008574"/>
    </source>
</evidence>
<feature type="transmembrane region" description="Helical" evidence="8">
    <location>
        <begin position="178"/>
        <end position="199"/>
    </location>
</feature>
<dbReference type="PANTHER" id="PTHR12246">
    <property type="entry name" value="PALMITOYLTRANSFERASE ZDHHC16"/>
    <property type="match status" value="1"/>
</dbReference>
<comment type="caution">
    <text evidence="10">The sequence shown here is derived from an EMBL/GenBank/DDBJ whole genome shotgun (WGS) entry which is preliminary data.</text>
</comment>
<feature type="domain" description="Palmitoyltransferase DHHC" evidence="9">
    <location>
        <begin position="94"/>
        <end position="216"/>
    </location>
</feature>
<dbReference type="Pfam" id="PF01529">
    <property type="entry name" value="DHHC"/>
    <property type="match status" value="1"/>
</dbReference>